<keyword evidence="3" id="KW-0614">Plasmid</keyword>
<geneLocation type="plasmid" evidence="3 4">
    <name>unnamed1</name>
</geneLocation>
<name>A0AAD0WEB1_9GAMM</name>
<organism evidence="3 4">
    <name type="scientific">Pseudoalteromonas lipolytica</name>
    <dbReference type="NCBI Taxonomy" id="570156"/>
    <lineage>
        <taxon>Bacteria</taxon>
        <taxon>Pseudomonadati</taxon>
        <taxon>Pseudomonadota</taxon>
        <taxon>Gammaproteobacteria</taxon>
        <taxon>Alteromonadales</taxon>
        <taxon>Pseudoalteromonadaceae</taxon>
        <taxon>Pseudoalteromonas</taxon>
    </lineage>
</organism>
<gene>
    <name evidence="3" type="ORF">D0907_18390</name>
</gene>
<keyword evidence="1" id="KW-0732">Signal</keyword>
<proteinExistence type="predicted"/>
<feature type="chain" id="PRO_5042000375" description="Solute-binding protein family 3/N-terminal domain-containing protein" evidence="1">
    <location>
        <begin position="19"/>
        <end position="270"/>
    </location>
</feature>
<feature type="signal peptide" evidence="1">
    <location>
        <begin position="1"/>
        <end position="18"/>
    </location>
</feature>
<evidence type="ECO:0000313" key="4">
    <source>
        <dbReference type="Proteomes" id="UP000264605"/>
    </source>
</evidence>
<dbReference type="SUPFAM" id="SSF53850">
    <property type="entry name" value="Periplasmic binding protein-like II"/>
    <property type="match status" value="1"/>
</dbReference>
<evidence type="ECO:0000259" key="2">
    <source>
        <dbReference type="Pfam" id="PF00497"/>
    </source>
</evidence>
<dbReference type="GeneID" id="99507456"/>
<dbReference type="PANTHER" id="PTHR38834">
    <property type="entry name" value="PERIPLASMIC SUBSTRATE BINDING PROTEIN FAMILY 3"/>
    <property type="match status" value="1"/>
</dbReference>
<dbReference type="InterPro" id="IPR001638">
    <property type="entry name" value="Solute-binding_3/MltF_N"/>
</dbReference>
<reference evidence="3 4" key="1">
    <citation type="submission" date="2018-08" db="EMBL/GenBank/DDBJ databases">
        <title>Draft genome sequence of Pseudoalteromonas donghaensis HJ51.</title>
        <authorList>
            <person name="Oh J."/>
            <person name="Roh D."/>
        </authorList>
    </citation>
    <scope>NUCLEOTIDE SEQUENCE [LARGE SCALE GENOMIC DNA]</scope>
    <source>
        <strain evidence="3 4">HJ51</strain>
        <plasmid evidence="3 4">unnamed1</plasmid>
    </source>
</reference>
<dbReference type="PANTHER" id="PTHR38834:SF3">
    <property type="entry name" value="SOLUTE-BINDING PROTEIN FAMILY 3_N-TERMINAL DOMAIN-CONTAINING PROTEIN"/>
    <property type="match status" value="1"/>
</dbReference>
<feature type="domain" description="Solute-binding protein family 3/N-terminal" evidence="2">
    <location>
        <begin position="27"/>
        <end position="246"/>
    </location>
</feature>
<dbReference type="Pfam" id="PF00497">
    <property type="entry name" value="SBP_bac_3"/>
    <property type="match status" value="1"/>
</dbReference>
<dbReference type="AlphaFoldDB" id="A0AAD0WEB1"/>
<evidence type="ECO:0000256" key="1">
    <source>
        <dbReference type="SAM" id="SignalP"/>
    </source>
</evidence>
<accession>A0AAD0WEB1</accession>
<dbReference type="KEGG" id="pdj:D0907_18390"/>
<protein>
    <recommendedName>
        <fullName evidence="2">Solute-binding protein family 3/N-terminal domain-containing protein</fullName>
    </recommendedName>
</protein>
<sequence>MKNWPATLCLFFTWAALAESQPLTLYTESFPPYNFEEHNQPTGINTEIVETLCKHAKLKCVIQVLPWRRAMSKTLEQPYSGIFSASRTAQREAQFQWVGPLVSGQSCLYRLSERTDIELTSSRLLTNYTIGVSRGDVYQAVLTDLQLVEGHHFLTYSGKFEELNMFKRGKHDLLIGSSMTLATQLQKVALNPDQVIPVLELNHPALGGNYLALNKSAPASVVSALQRALDTMKENGQIAPIVEKFVPANKYPHVQTSPTVDRCFYGTAVY</sequence>
<dbReference type="Proteomes" id="UP000264605">
    <property type="component" value="Plasmid unnamed1"/>
</dbReference>
<dbReference type="RefSeq" id="WP_065979212.1">
    <property type="nucleotide sequence ID" value="NZ_CP032091.1"/>
</dbReference>
<dbReference type="EMBL" id="CP032091">
    <property type="protein sequence ID" value="AXV67285.1"/>
    <property type="molecule type" value="Genomic_DNA"/>
</dbReference>
<evidence type="ECO:0000313" key="3">
    <source>
        <dbReference type="EMBL" id="AXV67285.1"/>
    </source>
</evidence>
<dbReference type="Gene3D" id="3.40.190.10">
    <property type="entry name" value="Periplasmic binding protein-like II"/>
    <property type="match status" value="2"/>
</dbReference>